<keyword evidence="1" id="KW-0812">Transmembrane</keyword>
<dbReference type="EMBL" id="AP019416">
    <property type="protein sequence ID" value="BBI53295.1"/>
    <property type="molecule type" value="Genomic_DNA"/>
</dbReference>
<sequence length="79" mass="8494">MKQLLRILLAAVGILAIVAVAAVVYVTTFLDPEDFKPRLTSVVEEQTGLNLALEGPITWSFYPRIGVSVEGPRLAARAG</sequence>
<organism evidence="3 4">
    <name type="scientific">Vreelandella olivaria</name>
    <dbReference type="NCBI Taxonomy" id="390919"/>
    <lineage>
        <taxon>Bacteria</taxon>
        <taxon>Pseudomonadati</taxon>
        <taxon>Pseudomonadota</taxon>
        <taxon>Gammaproteobacteria</taxon>
        <taxon>Oceanospirillales</taxon>
        <taxon>Halomonadaceae</taxon>
        <taxon>Vreelandella</taxon>
    </lineage>
</organism>
<dbReference type="InterPro" id="IPR052894">
    <property type="entry name" value="AsmA-related"/>
</dbReference>
<dbReference type="PANTHER" id="PTHR30441:SF4">
    <property type="entry name" value="PROTEIN ASMA"/>
    <property type="match status" value="1"/>
</dbReference>
<name>A0ABM7GQI9_9GAMM</name>
<reference evidence="4" key="1">
    <citation type="journal article" date="2019" name="Microbiol. Resour. Announc.">
        <title>Complete Genome Sequence of Halomonas olivaria, a Moderately Halophilic Bacterium Isolated from Olive Processing Effluents, Obtained by Nanopore Sequencing.</title>
        <authorList>
            <person name="Nagata S."/>
            <person name="Ii K.M."/>
            <person name="Tsukimi T."/>
            <person name="Miura M.C."/>
            <person name="Galipon J."/>
            <person name="Arakawa K."/>
        </authorList>
    </citation>
    <scope>NUCLEOTIDE SEQUENCE [LARGE SCALE GENOMIC DNA]</scope>
    <source>
        <strain evidence="4">TYRC17</strain>
    </source>
</reference>
<evidence type="ECO:0000256" key="1">
    <source>
        <dbReference type="SAM" id="Phobius"/>
    </source>
</evidence>
<keyword evidence="1" id="KW-1133">Transmembrane helix</keyword>
<gene>
    <name evidence="3" type="ORF">HORIV_57160</name>
</gene>
<protein>
    <recommendedName>
        <fullName evidence="2">AsmA domain-containing protein</fullName>
    </recommendedName>
</protein>
<proteinExistence type="predicted"/>
<accession>A0ABM7GQI9</accession>
<feature type="domain" description="AsmA" evidence="2">
    <location>
        <begin position="1"/>
        <end position="75"/>
    </location>
</feature>
<keyword evidence="1" id="KW-0472">Membrane</keyword>
<dbReference type="Proteomes" id="UP000289555">
    <property type="component" value="Chromosome"/>
</dbReference>
<evidence type="ECO:0000259" key="2">
    <source>
        <dbReference type="Pfam" id="PF05170"/>
    </source>
</evidence>
<feature type="transmembrane region" description="Helical" evidence="1">
    <location>
        <begin position="7"/>
        <end position="30"/>
    </location>
</feature>
<dbReference type="PANTHER" id="PTHR30441">
    <property type="entry name" value="DUF748 DOMAIN-CONTAINING PROTEIN"/>
    <property type="match status" value="1"/>
</dbReference>
<dbReference type="Pfam" id="PF05170">
    <property type="entry name" value="AsmA"/>
    <property type="match status" value="1"/>
</dbReference>
<evidence type="ECO:0000313" key="3">
    <source>
        <dbReference type="EMBL" id="BBI53295.1"/>
    </source>
</evidence>
<dbReference type="InterPro" id="IPR007844">
    <property type="entry name" value="AsmA"/>
</dbReference>
<keyword evidence="4" id="KW-1185">Reference proteome</keyword>
<evidence type="ECO:0000313" key="4">
    <source>
        <dbReference type="Proteomes" id="UP000289555"/>
    </source>
</evidence>